<proteinExistence type="predicted"/>
<sequence>MTTAVDRTDISPSFDHGQTEQAAGSNSDAPEDIEDMWKTWERRVIIRKHSVVKSERRTDKLPRLPNGRILYPWWSQERLRNEAATLQFIASNTTIPVPDCSLYSKDGLLHLEMTRITNGVLLLDVEQGSRAAAVQAVEAQMNSDILPQLRSLRRSYIGSVDATLPVFPPSRIYGRDRRAWPRITTDGDEFVLCHNDLAPQNIIVDPNTFQIVGIIDWEFAGYFPESFELPLWREFDWVGGKRLYDEARPRDLGFFRLTTDDLRDDRASSP</sequence>
<dbReference type="EMBL" id="JAUDZG010000001">
    <property type="protein sequence ID" value="KAK3311023.1"/>
    <property type="molecule type" value="Genomic_DNA"/>
</dbReference>
<dbReference type="PANTHER" id="PTHR21310">
    <property type="entry name" value="AMINOGLYCOSIDE PHOSPHOTRANSFERASE-RELATED-RELATED"/>
    <property type="match status" value="1"/>
</dbReference>
<evidence type="ECO:0000259" key="2">
    <source>
        <dbReference type="Pfam" id="PF01636"/>
    </source>
</evidence>
<reference evidence="3" key="2">
    <citation type="submission" date="2023-06" db="EMBL/GenBank/DDBJ databases">
        <authorList>
            <consortium name="Lawrence Berkeley National Laboratory"/>
            <person name="Mondo S.J."/>
            <person name="Hensen N."/>
            <person name="Bonometti L."/>
            <person name="Westerberg I."/>
            <person name="Brannstrom I.O."/>
            <person name="Guillou S."/>
            <person name="Cros-Aarteil S."/>
            <person name="Calhoun S."/>
            <person name="Haridas S."/>
            <person name="Kuo A."/>
            <person name="Pangilinan J."/>
            <person name="Riley R."/>
            <person name="Labutti K."/>
            <person name="Andreopoulos B."/>
            <person name="Lipzen A."/>
            <person name="Chen C."/>
            <person name="Yanf M."/>
            <person name="Daum C."/>
            <person name="Ng V."/>
            <person name="Clum A."/>
            <person name="Steindorff A."/>
            <person name="Ohm R."/>
            <person name="Martin F."/>
            <person name="Silar P."/>
            <person name="Natvig D."/>
            <person name="Lalanne C."/>
            <person name="Gautier V."/>
            <person name="Ament-Velasquez S.L."/>
            <person name="Kruys A."/>
            <person name="Hutchinson M.I."/>
            <person name="Powell A.J."/>
            <person name="Barry K."/>
            <person name="Miller A.N."/>
            <person name="Grigoriev I.V."/>
            <person name="Debuchy R."/>
            <person name="Gladieux P."/>
            <person name="Thoren M.H."/>
            <person name="Johannesson H."/>
        </authorList>
    </citation>
    <scope>NUCLEOTIDE SEQUENCE</scope>
    <source>
        <strain evidence="3">CBS 333.67</strain>
    </source>
</reference>
<dbReference type="AlphaFoldDB" id="A0AAJ0H379"/>
<dbReference type="InterPro" id="IPR051678">
    <property type="entry name" value="AGP_Transferase"/>
</dbReference>
<dbReference type="Proteomes" id="UP001273166">
    <property type="component" value="Unassembled WGS sequence"/>
</dbReference>
<comment type="caution">
    <text evidence="3">The sequence shown here is derived from an EMBL/GenBank/DDBJ whole genome shotgun (WGS) entry which is preliminary data.</text>
</comment>
<dbReference type="RefSeq" id="XP_062726803.1">
    <property type="nucleotide sequence ID" value="XM_062871104.1"/>
</dbReference>
<dbReference type="GeneID" id="87889933"/>
<dbReference type="PANTHER" id="PTHR21310:SF15">
    <property type="entry name" value="AMINOGLYCOSIDE PHOSPHOTRANSFERASE DOMAIN-CONTAINING PROTEIN"/>
    <property type="match status" value="1"/>
</dbReference>
<feature type="compositionally biased region" description="Polar residues" evidence="1">
    <location>
        <begin position="19"/>
        <end position="28"/>
    </location>
</feature>
<protein>
    <submittedName>
        <fullName evidence="3">Aminoglycoside phosphotransferase</fullName>
    </submittedName>
</protein>
<dbReference type="Pfam" id="PF01636">
    <property type="entry name" value="APH"/>
    <property type="match status" value="1"/>
</dbReference>
<accession>A0AAJ0H379</accession>
<dbReference type="InterPro" id="IPR011009">
    <property type="entry name" value="Kinase-like_dom_sf"/>
</dbReference>
<dbReference type="InterPro" id="IPR002575">
    <property type="entry name" value="Aminoglycoside_PTrfase"/>
</dbReference>
<gene>
    <name evidence="3" type="ORF">B0T15DRAFT_59200</name>
</gene>
<dbReference type="SUPFAM" id="SSF56112">
    <property type="entry name" value="Protein kinase-like (PK-like)"/>
    <property type="match status" value="1"/>
</dbReference>
<organism evidence="3 4">
    <name type="scientific">Chaetomium strumarium</name>
    <dbReference type="NCBI Taxonomy" id="1170767"/>
    <lineage>
        <taxon>Eukaryota</taxon>
        <taxon>Fungi</taxon>
        <taxon>Dikarya</taxon>
        <taxon>Ascomycota</taxon>
        <taxon>Pezizomycotina</taxon>
        <taxon>Sordariomycetes</taxon>
        <taxon>Sordariomycetidae</taxon>
        <taxon>Sordariales</taxon>
        <taxon>Chaetomiaceae</taxon>
        <taxon>Chaetomium</taxon>
    </lineage>
</organism>
<evidence type="ECO:0000313" key="3">
    <source>
        <dbReference type="EMBL" id="KAK3311023.1"/>
    </source>
</evidence>
<evidence type="ECO:0000313" key="4">
    <source>
        <dbReference type="Proteomes" id="UP001273166"/>
    </source>
</evidence>
<dbReference type="Gene3D" id="3.90.1200.10">
    <property type="match status" value="1"/>
</dbReference>
<evidence type="ECO:0000256" key="1">
    <source>
        <dbReference type="SAM" id="MobiDB-lite"/>
    </source>
</evidence>
<reference evidence="3" key="1">
    <citation type="journal article" date="2023" name="Mol. Phylogenet. Evol.">
        <title>Genome-scale phylogeny and comparative genomics of the fungal order Sordariales.</title>
        <authorList>
            <person name="Hensen N."/>
            <person name="Bonometti L."/>
            <person name="Westerberg I."/>
            <person name="Brannstrom I.O."/>
            <person name="Guillou S."/>
            <person name="Cros-Aarteil S."/>
            <person name="Calhoun S."/>
            <person name="Haridas S."/>
            <person name="Kuo A."/>
            <person name="Mondo S."/>
            <person name="Pangilinan J."/>
            <person name="Riley R."/>
            <person name="LaButti K."/>
            <person name="Andreopoulos B."/>
            <person name="Lipzen A."/>
            <person name="Chen C."/>
            <person name="Yan M."/>
            <person name="Daum C."/>
            <person name="Ng V."/>
            <person name="Clum A."/>
            <person name="Steindorff A."/>
            <person name="Ohm R.A."/>
            <person name="Martin F."/>
            <person name="Silar P."/>
            <person name="Natvig D.O."/>
            <person name="Lalanne C."/>
            <person name="Gautier V."/>
            <person name="Ament-Velasquez S.L."/>
            <person name="Kruys A."/>
            <person name="Hutchinson M.I."/>
            <person name="Powell A.J."/>
            <person name="Barry K."/>
            <person name="Miller A.N."/>
            <person name="Grigoriev I.V."/>
            <person name="Debuchy R."/>
            <person name="Gladieux P."/>
            <person name="Hiltunen Thoren M."/>
            <person name="Johannesson H."/>
        </authorList>
    </citation>
    <scope>NUCLEOTIDE SEQUENCE</scope>
    <source>
        <strain evidence="3">CBS 333.67</strain>
    </source>
</reference>
<name>A0AAJ0H379_9PEZI</name>
<feature type="region of interest" description="Disordered" evidence="1">
    <location>
        <begin position="1"/>
        <end position="31"/>
    </location>
</feature>
<keyword evidence="4" id="KW-1185">Reference proteome</keyword>
<feature type="domain" description="Aminoglycoside phosphotransferase" evidence="2">
    <location>
        <begin position="153"/>
        <end position="225"/>
    </location>
</feature>